<evidence type="ECO:0000313" key="3">
    <source>
        <dbReference type="Proteomes" id="UP000198329"/>
    </source>
</evidence>
<feature type="transmembrane region" description="Helical" evidence="1">
    <location>
        <begin position="21"/>
        <end position="42"/>
    </location>
</feature>
<proteinExistence type="predicted"/>
<dbReference type="Proteomes" id="UP000198329">
    <property type="component" value="Chromosome I"/>
</dbReference>
<accession>A0AAC9UHQ9</accession>
<keyword evidence="1" id="KW-1133">Transmembrane helix</keyword>
<sequence>MGALCYYVARRKMQKPAAAGLLGAVLSLIPIFSVIYLFILLFKKDVGSASAAVSE</sequence>
<evidence type="ECO:0000256" key="1">
    <source>
        <dbReference type="SAM" id="Phobius"/>
    </source>
</evidence>
<organism evidence="2 3">
    <name type="scientific">Pseudoalteromonas nigrifaciens</name>
    <dbReference type="NCBI Taxonomy" id="28109"/>
    <lineage>
        <taxon>Bacteria</taxon>
        <taxon>Pseudomonadati</taxon>
        <taxon>Pseudomonadota</taxon>
        <taxon>Gammaproteobacteria</taxon>
        <taxon>Alteromonadales</taxon>
        <taxon>Pseudoalteromonadaceae</taxon>
        <taxon>Pseudoalteromonas</taxon>
    </lineage>
</organism>
<reference evidence="2 3" key="1">
    <citation type="submission" date="2015-03" db="EMBL/GenBank/DDBJ databases">
        <authorList>
            <person name="Xie B.-B."/>
            <person name="Rong J.-C."/>
            <person name="Qin Q.-L."/>
            <person name="Zhang Y.-Z."/>
        </authorList>
    </citation>
    <scope>NUCLEOTIDE SEQUENCE [LARGE SCALE GENOMIC DNA]</scope>
    <source>
        <strain evidence="2 3">KMM 661</strain>
    </source>
</reference>
<keyword evidence="3" id="KW-1185">Reference proteome</keyword>
<keyword evidence="1" id="KW-0472">Membrane</keyword>
<dbReference type="KEGG" id="png:PNIG_a1811"/>
<name>A0AAC9UHQ9_9GAMM</name>
<gene>
    <name evidence="2" type="ORF">PNIG_a1811</name>
</gene>
<protein>
    <submittedName>
        <fullName evidence="2">Uncharacterized protein</fullName>
    </submittedName>
</protein>
<keyword evidence="1" id="KW-0812">Transmembrane</keyword>
<dbReference type="EMBL" id="CP011036">
    <property type="protein sequence ID" value="ASM53909.1"/>
    <property type="molecule type" value="Genomic_DNA"/>
</dbReference>
<dbReference type="AlphaFoldDB" id="A0AAC9UHQ9"/>
<evidence type="ECO:0000313" key="2">
    <source>
        <dbReference type="EMBL" id="ASM53909.1"/>
    </source>
</evidence>